<dbReference type="Proteomes" id="UP000275078">
    <property type="component" value="Unassembled WGS sequence"/>
</dbReference>
<organism evidence="3 4">
    <name type="scientific">Ascobolus immersus RN42</name>
    <dbReference type="NCBI Taxonomy" id="1160509"/>
    <lineage>
        <taxon>Eukaryota</taxon>
        <taxon>Fungi</taxon>
        <taxon>Dikarya</taxon>
        <taxon>Ascomycota</taxon>
        <taxon>Pezizomycotina</taxon>
        <taxon>Pezizomycetes</taxon>
        <taxon>Pezizales</taxon>
        <taxon>Ascobolaceae</taxon>
        <taxon>Ascobolus</taxon>
    </lineage>
</organism>
<protein>
    <submittedName>
        <fullName evidence="3">Uncharacterized protein</fullName>
    </submittedName>
</protein>
<feature type="region of interest" description="Disordered" evidence="1">
    <location>
        <begin position="28"/>
        <end position="49"/>
    </location>
</feature>
<dbReference type="AlphaFoldDB" id="A0A3N4IEB3"/>
<evidence type="ECO:0000256" key="2">
    <source>
        <dbReference type="SAM" id="SignalP"/>
    </source>
</evidence>
<evidence type="ECO:0000313" key="3">
    <source>
        <dbReference type="EMBL" id="RPA83916.1"/>
    </source>
</evidence>
<accession>A0A3N4IEB3</accession>
<name>A0A3N4IEB3_ASCIM</name>
<feature type="compositionally biased region" description="Pro residues" evidence="1">
    <location>
        <begin position="31"/>
        <end position="41"/>
    </location>
</feature>
<sequence>MFAQSWTKNLAFSVLLLCYPHATTPLAIAPQTPPPTPPTTPPTTITPRPPNTTYLGYPYFPPPLPCTTSGIWTVSSTRTRCGPINFDNYPDFYPPFASTSTLVDAANNYTYTFTRDWYYSNIYATTTGMCPHYCATTVTEAVACETTRPGGPVPYTTECEQPLTLTTAVCPWCPSREEFDCGRYNTKGPNRGGTNTYTKTVCEGTVEVCEDRLVVVDECMYETIPVPTEEFLWAEGTG</sequence>
<keyword evidence="4" id="KW-1185">Reference proteome</keyword>
<proteinExistence type="predicted"/>
<feature type="chain" id="PRO_5018282631" evidence="2">
    <location>
        <begin position="26"/>
        <end position="238"/>
    </location>
</feature>
<evidence type="ECO:0000256" key="1">
    <source>
        <dbReference type="SAM" id="MobiDB-lite"/>
    </source>
</evidence>
<dbReference type="EMBL" id="ML119661">
    <property type="protein sequence ID" value="RPA83916.1"/>
    <property type="molecule type" value="Genomic_DNA"/>
</dbReference>
<reference evidence="3 4" key="1">
    <citation type="journal article" date="2018" name="Nat. Ecol. Evol.">
        <title>Pezizomycetes genomes reveal the molecular basis of ectomycorrhizal truffle lifestyle.</title>
        <authorList>
            <person name="Murat C."/>
            <person name="Payen T."/>
            <person name="Noel B."/>
            <person name="Kuo A."/>
            <person name="Morin E."/>
            <person name="Chen J."/>
            <person name="Kohler A."/>
            <person name="Krizsan K."/>
            <person name="Balestrini R."/>
            <person name="Da Silva C."/>
            <person name="Montanini B."/>
            <person name="Hainaut M."/>
            <person name="Levati E."/>
            <person name="Barry K.W."/>
            <person name="Belfiori B."/>
            <person name="Cichocki N."/>
            <person name="Clum A."/>
            <person name="Dockter R.B."/>
            <person name="Fauchery L."/>
            <person name="Guy J."/>
            <person name="Iotti M."/>
            <person name="Le Tacon F."/>
            <person name="Lindquist E.A."/>
            <person name="Lipzen A."/>
            <person name="Malagnac F."/>
            <person name="Mello A."/>
            <person name="Molinier V."/>
            <person name="Miyauchi S."/>
            <person name="Poulain J."/>
            <person name="Riccioni C."/>
            <person name="Rubini A."/>
            <person name="Sitrit Y."/>
            <person name="Splivallo R."/>
            <person name="Traeger S."/>
            <person name="Wang M."/>
            <person name="Zifcakova L."/>
            <person name="Wipf D."/>
            <person name="Zambonelli A."/>
            <person name="Paolocci F."/>
            <person name="Nowrousian M."/>
            <person name="Ottonello S."/>
            <person name="Baldrian P."/>
            <person name="Spatafora J.W."/>
            <person name="Henrissat B."/>
            <person name="Nagy L.G."/>
            <person name="Aury J.M."/>
            <person name="Wincker P."/>
            <person name="Grigoriev I.V."/>
            <person name="Bonfante P."/>
            <person name="Martin F.M."/>
        </authorList>
    </citation>
    <scope>NUCLEOTIDE SEQUENCE [LARGE SCALE GENOMIC DNA]</scope>
    <source>
        <strain evidence="3 4">RN42</strain>
    </source>
</reference>
<keyword evidence="2" id="KW-0732">Signal</keyword>
<feature type="signal peptide" evidence="2">
    <location>
        <begin position="1"/>
        <end position="25"/>
    </location>
</feature>
<gene>
    <name evidence="3" type="ORF">BJ508DRAFT_359960</name>
</gene>
<evidence type="ECO:0000313" key="4">
    <source>
        <dbReference type="Proteomes" id="UP000275078"/>
    </source>
</evidence>